<feature type="domain" description="DUF306" evidence="2">
    <location>
        <begin position="117"/>
        <end position="215"/>
    </location>
</feature>
<keyword evidence="1" id="KW-0732">Signal</keyword>
<evidence type="ECO:0000259" key="2">
    <source>
        <dbReference type="Pfam" id="PF03724"/>
    </source>
</evidence>
<dbReference type="RefSeq" id="WP_169654785.1">
    <property type="nucleotide sequence ID" value="NZ_JABANE010000005.1"/>
</dbReference>
<dbReference type="Pfam" id="PF14302">
    <property type="entry name" value="DUF4377"/>
    <property type="match status" value="1"/>
</dbReference>
<dbReference type="InterPro" id="IPR038670">
    <property type="entry name" value="HslJ-like_sf"/>
</dbReference>
<feature type="chain" id="PRO_5031079236" evidence="1">
    <location>
        <begin position="22"/>
        <end position="333"/>
    </location>
</feature>
<proteinExistence type="predicted"/>
<dbReference type="PROSITE" id="PS51257">
    <property type="entry name" value="PROKAR_LIPOPROTEIN"/>
    <property type="match status" value="1"/>
</dbReference>
<name>A0A7X9NZS1_9BACT</name>
<dbReference type="Pfam" id="PF03724">
    <property type="entry name" value="META"/>
    <property type="match status" value="2"/>
</dbReference>
<feature type="domain" description="DUF306" evidence="2">
    <location>
        <begin position="230"/>
        <end position="325"/>
    </location>
</feature>
<evidence type="ECO:0000256" key="1">
    <source>
        <dbReference type="SAM" id="SignalP"/>
    </source>
</evidence>
<dbReference type="InterPro" id="IPR005184">
    <property type="entry name" value="DUF306_Meta_HslJ"/>
</dbReference>
<keyword evidence="5" id="KW-1185">Reference proteome</keyword>
<dbReference type="Gene3D" id="2.40.128.270">
    <property type="match status" value="2"/>
</dbReference>
<dbReference type="PANTHER" id="PTHR35535:SF1">
    <property type="entry name" value="HEAT SHOCK PROTEIN HSLJ"/>
    <property type="match status" value="1"/>
</dbReference>
<organism evidence="4 5">
    <name type="scientific">Flammeovirga aprica JL-4</name>
    <dbReference type="NCBI Taxonomy" id="694437"/>
    <lineage>
        <taxon>Bacteria</taxon>
        <taxon>Pseudomonadati</taxon>
        <taxon>Bacteroidota</taxon>
        <taxon>Cytophagia</taxon>
        <taxon>Cytophagales</taxon>
        <taxon>Flammeovirgaceae</taxon>
        <taxon>Flammeovirga</taxon>
    </lineage>
</organism>
<dbReference type="PANTHER" id="PTHR35535">
    <property type="entry name" value="HEAT SHOCK PROTEIN HSLJ"/>
    <property type="match status" value="1"/>
</dbReference>
<evidence type="ECO:0000313" key="4">
    <source>
        <dbReference type="EMBL" id="NME66878.1"/>
    </source>
</evidence>
<reference evidence="4 5" key="1">
    <citation type="submission" date="2020-04" db="EMBL/GenBank/DDBJ databases">
        <title>Flammeovirga sp. SR4, a novel species isolated from seawater.</title>
        <authorList>
            <person name="Wang X."/>
        </authorList>
    </citation>
    <scope>NUCLEOTIDE SEQUENCE [LARGE SCALE GENOMIC DNA]</scope>
    <source>
        <strain evidence="4 5">ATCC 23126</strain>
    </source>
</reference>
<feature type="domain" description="DUF4377" evidence="3">
    <location>
        <begin position="35"/>
        <end position="107"/>
    </location>
</feature>
<evidence type="ECO:0000313" key="5">
    <source>
        <dbReference type="Proteomes" id="UP000576082"/>
    </source>
</evidence>
<dbReference type="EMBL" id="JABANE010000005">
    <property type="protein sequence ID" value="NME66878.1"/>
    <property type="molecule type" value="Genomic_DNA"/>
</dbReference>
<dbReference type="Proteomes" id="UP000576082">
    <property type="component" value="Unassembled WGS sequence"/>
</dbReference>
<evidence type="ECO:0000259" key="3">
    <source>
        <dbReference type="Pfam" id="PF14302"/>
    </source>
</evidence>
<gene>
    <name evidence="4" type="ORF">HHU12_02770</name>
</gene>
<dbReference type="InterPro" id="IPR053147">
    <property type="entry name" value="Hsp_HslJ-like"/>
</dbReference>
<feature type="signal peptide" evidence="1">
    <location>
        <begin position="1"/>
        <end position="21"/>
    </location>
</feature>
<protein>
    <submittedName>
        <fullName evidence="4">META domain-containing protein</fullName>
    </submittedName>
</protein>
<dbReference type="AlphaFoldDB" id="A0A7X9NZS1"/>
<accession>A0A7X9NZS1</accession>
<comment type="caution">
    <text evidence="4">The sequence shown here is derived from an EMBL/GenBank/DDBJ whole genome shotgun (WGS) entry which is preliminary data.</text>
</comment>
<sequence>MAKILKFALFIISIGSLLSCATTKQPNLSTKTLIIGSKKVDCTGVGPQKCYQVKEDGAQEWSNFYGNIEGFEYKEGYEYQIEVAITEVENPPADASSLNYKLVKILKETQDPYMTLSGTWVIESLDGKTTDPLKTYIAFDPATDRISGYAGCNGLGGSMKYDAEADTLSAGPFMSTMMFCQEVAEHERALGKVLEQFNKFKVEGDVLTLYKGDEVLVTAKKGMNHRDLFRNWEVTQIEGVADLGGNIPNFFLSKDLEANGTGSCNNFKGKFELDAYSSAIKIGPLAATRMMCAENNVEGAFFMQIDKVNRYEVKDKELYLYQDDQLLIKAKRK</sequence>
<dbReference type="InterPro" id="IPR025485">
    <property type="entry name" value="DUF4377"/>
</dbReference>